<evidence type="ECO:0000256" key="4">
    <source>
        <dbReference type="ARBA" id="ARBA00022692"/>
    </source>
</evidence>
<evidence type="ECO:0000256" key="3">
    <source>
        <dbReference type="ARBA" id="ARBA00022448"/>
    </source>
</evidence>
<evidence type="ECO:0000313" key="10">
    <source>
        <dbReference type="Proteomes" id="UP000289455"/>
    </source>
</evidence>
<accession>A0A4V1M5C4</accession>
<dbReference type="PANTHER" id="PTHR11058:SF9">
    <property type="entry name" value="NADH-UBIQUINONE OXIDOREDUCTASE CHAIN 3"/>
    <property type="match status" value="1"/>
</dbReference>
<dbReference type="InterPro" id="IPR000440">
    <property type="entry name" value="NADH_UbQ/plastoQ_OxRdtase_su3"/>
</dbReference>
<feature type="transmembrane region" description="Helical" evidence="8">
    <location>
        <begin position="99"/>
        <end position="119"/>
    </location>
</feature>
<dbReference type="EC" id="7.1.1.-" evidence="7"/>
<keyword evidence="3" id="KW-0813">Transport</keyword>
<dbReference type="GO" id="GO:0008137">
    <property type="term" value="F:NADH dehydrogenase (ubiquinone) activity"/>
    <property type="evidence" value="ECO:0007669"/>
    <property type="project" value="InterPro"/>
</dbReference>
<keyword evidence="5 8" id="KW-1133">Transmembrane helix</keyword>
<dbReference type="GO" id="GO:0048038">
    <property type="term" value="F:quinone binding"/>
    <property type="evidence" value="ECO:0007669"/>
    <property type="project" value="UniProtKB-KW"/>
</dbReference>
<protein>
    <recommendedName>
        <fullName evidence="7">NADH-quinone oxidoreductase subunit</fullName>
        <ecNumber evidence="7">7.1.1.-</ecNumber>
    </recommendedName>
</protein>
<dbReference type="SUPFAM" id="SSF103473">
    <property type="entry name" value="MFS general substrate transporter"/>
    <property type="match status" value="1"/>
</dbReference>
<comment type="catalytic activity">
    <reaction evidence="7">
        <text>a quinone + NADH + 5 H(+)(in) = a quinol + NAD(+) + 4 H(+)(out)</text>
        <dbReference type="Rhea" id="RHEA:57888"/>
        <dbReference type="ChEBI" id="CHEBI:15378"/>
        <dbReference type="ChEBI" id="CHEBI:24646"/>
        <dbReference type="ChEBI" id="CHEBI:57540"/>
        <dbReference type="ChEBI" id="CHEBI:57945"/>
        <dbReference type="ChEBI" id="CHEBI:132124"/>
    </reaction>
</comment>
<evidence type="ECO:0000256" key="2">
    <source>
        <dbReference type="ARBA" id="ARBA00008472"/>
    </source>
</evidence>
<dbReference type="InterPro" id="IPR038430">
    <property type="entry name" value="NDAH_ubi_oxred_su3_sf"/>
</dbReference>
<proteinExistence type="inferred from homology"/>
<evidence type="ECO:0000256" key="5">
    <source>
        <dbReference type="ARBA" id="ARBA00022989"/>
    </source>
</evidence>
<dbReference type="OrthoDB" id="9791970at2"/>
<keyword evidence="10" id="KW-1185">Reference proteome</keyword>
<dbReference type="GO" id="GO:0030964">
    <property type="term" value="C:NADH dehydrogenase complex"/>
    <property type="evidence" value="ECO:0007669"/>
    <property type="project" value="TreeGrafter"/>
</dbReference>
<evidence type="ECO:0000256" key="8">
    <source>
        <dbReference type="SAM" id="Phobius"/>
    </source>
</evidence>
<dbReference type="GO" id="GO:0005886">
    <property type="term" value="C:plasma membrane"/>
    <property type="evidence" value="ECO:0007669"/>
    <property type="project" value="UniProtKB-SubCell"/>
</dbReference>
<keyword evidence="4 7" id="KW-0812">Transmembrane</keyword>
<keyword evidence="7" id="KW-0520">NAD</keyword>
<feature type="transmembrane region" description="Helical" evidence="8">
    <location>
        <begin position="59"/>
        <end position="79"/>
    </location>
</feature>
<comment type="subcellular location">
    <subcellularLocation>
        <location evidence="7">Cell membrane</location>
        <topology evidence="7">Multi-pass membrane protein</topology>
    </subcellularLocation>
    <subcellularLocation>
        <location evidence="1">Membrane</location>
    </subcellularLocation>
</comment>
<dbReference type="Pfam" id="PF00507">
    <property type="entry name" value="Oxidored_q4"/>
    <property type="match status" value="1"/>
</dbReference>
<keyword evidence="7" id="KW-0874">Quinone</keyword>
<organism evidence="9 10">
    <name type="scientific">Aquirufa rosea</name>
    <dbReference type="NCBI Taxonomy" id="2509241"/>
    <lineage>
        <taxon>Bacteria</taxon>
        <taxon>Pseudomonadati</taxon>
        <taxon>Bacteroidota</taxon>
        <taxon>Cytophagia</taxon>
        <taxon>Cytophagales</taxon>
        <taxon>Flectobacillaceae</taxon>
        <taxon>Aquirufa</taxon>
    </lineage>
</organism>
<dbReference type="EMBL" id="SDHY01000005">
    <property type="protein sequence ID" value="RXK48236.1"/>
    <property type="molecule type" value="Genomic_DNA"/>
</dbReference>
<sequence length="156" mass="17909">MEAFAYVAAFLLAGILFLAIILTLAKWIRPNRPNVEKLSTYESGEAPVGNANIRFNPRFYLIALMFVLFEIELIFLFPWASVFHHSDLEKSSSSWSTYALVEMFIFVGILALGLALAWVKGYVDWEKNVPPEIPNDSPIPDHAYHKIREKYRTQKN</sequence>
<comment type="similarity">
    <text evidence="2 7">Belongs to the complex I subunit 3 family.</text>
</comment>
<keyword evidence="6 8" id="KW-0472">Membrane</keyword>
<dbReference type="AlphaFoldDB" id="A0A4V1M5C4"/>
<dbReference type="PANTHER" id="PTHR11058">
    <property type="entry name" value="NADH-UBIQUINONE OXIDOREDUCTASE CHAIN 3"/>
    <property type="match status" value="1"/>
</dbReference>
<comment type="function">
    <text evidence="7">NDH-1 shuttles electrons from NADH, via FMN and iron-sulfur (Fe-S) centers, to quinones in the respiratory chain.</text>
</comment>
<evidence type="ECO:0000313" key="9">
    <source>
        <dbReference type="EMBL" id="RXK48236.1"/>
    </source>
</evidence>
<name>A0A4V1M5C4_9BACT</name>
<dbReference type="InterPro" id="IPR036259">
    <property type="entry name" value="MFS_trans_sf"/>
</dbReference>
<reference evidence="9 10" key="1">
    <citation type="submission" date="2019-01" db="EMBL/GenBank/DDBJ databases">
        <title>Cytophagaceae bacterium strain CAR-16.</title>
        <authorList>
            <person name="Chen W.-M."/>
        </authorList>
    </citation>
    <scope>NUCLEOTIDE SEQUENCE [LARGE SCALE GENOMIC DNA]</scope>
    <source>
        <strain evidence="9 10">CAR-16</strain>
    </source>
</reference>
<evidence type="ECO:0000256" key="1">
    <source>
        <dbReference type="ARBA" id="ARBA00004370"/>
    </source>
</evidence>
<dbReference type="Gene3D" id="1.20.58.1610">
    <property type="entry name" value="NADH:ubiquinone/plastoquinone oxidoreductase, chain 3"/>
    <property type="match status" value="1"/>
</dbReference>
<feature type="transmembrane region" description="Helical" evidence="8">
    <location>
        <begin position="6"/>
        <end position="28"/>
    </location>
</feature>
<evidence type="ECO:0000256" key="6">
    <source>
        <dbReference type="ARBA" id="ARBA00023136"/>
    </source>
</evidence>
<gene>
    <name evidence="9" type="ORF">ESB04_09330</name>
</gene>
<dbReference type="Proteomes" id="UP000289455">
    <property type="component" value="Unassembled WGS sequence"/>
</dbReference>
<comment type="caution">
    <text evidence="9">The sequence shown here is derived from an EMBL/GenBank/DDBJ whole genome shotgun (WGS) entry which is preliminary data.</text>
</comment>
<evidence type="ECO:0000256" key="7">
    <source>
        <dbReference type="RuleBase" id="RU003639"/>
    </source>
</evidence>
<dbReference type="RefSeq" id="WP_129027466.1">
    <property type="nucleotide sequence ID" value="NZ_SDHY01000005.1"/>
</dbReference>